<sequence>MAATLTKLTCTRRSLNCLLWTPPSRGYVPRGYFREKLGYVPTLSPPEVTSLLIQNEVRVERQVKAKYVVGAFESNQVASNNPIEDRRAVGRLTNSGATLYGIFDGHGGPSCAQAVSERLLDYISVALLSPEELEQFSHTMRSDVPMELIEHMSFMNAYSSPTLTSRWKASLQKFVVESLSMSGFDDEHIEGSLLGEALKTAFKRLDNDLSSEAMPVANTMDEDMIGIALSGACACVAHVDGLNLHVANSGDCRAVLGKLEDSNKWCAIPLSVDHNPDNGQEVSRLKKAHPKSESGFIIKSNRLLSQLIPLRAFGDVRYKWRVQDLKILEAACGHTVIPMNYYTPPYLTVEPEIRFHRLGPRDKFLVIASDGLWEMLPSEDVVRLVGEYLEARDTENKFHAGSSLSLGNINRSLKRRQQGLSHNVKDSNAATHLIRHALGFEHRLVSEMLTFPPYVARNYRDDITITVIFFDEDFILNQYS</sequence>
<dbReference type="PROSITE" id="PS01032">
    <property type="entry name" value="PPM_1"/>
    <property type="match status" value="1"/>
</dbReference>
<dbReference type="OrthoDB" id="420076at2759"/>
<dbReference type="InterPro" id="IPR015655">
    <property type="entry name" value="PP2C"/>
</dbReference>
<evidence type="ECO:0000313" key="7">
    <source>
        <dbReference type="EnsemblMetazoa" id="CapteP174406"/>
    </source>
</evidence>
<dbReference type="PANTHER" id="PTHR13832:SF792">
    <property type="entry name" value="GM14286P"/>
    <property type="match status" value="1"/>
</dbReference>
<evidence type="ECO:0000259" key="5">
    <source>
        <dbReference type="PROSITE" id="PS51746"/>
    </source>
</evidence>
<reference evidence="8" key="1">
    <citation type="submission" date="2012-12" db="EMBL/GenBank/DDBJ databases">
        <authorList>
            <person name="Hellsten U."/>
            <person name="Grimwood J."/>
            <person name="Chapman J.A."/>
            <person name="Shapiro H."/>
            <person name="Aerts A."/>
            <person name="Otillar R.P."/>
            <person name="Terry A.Y."/>
            <person name="Boore J.L."/>
            <person name="Simakov O."/>
            <person name="Marletaz F."/>
            <person name="Cho S.-J."/>
            <person name="Edsinger-Gonzales E."/>
            <person name="Havlak P."/>
            <person name="Kuo D.-H."/>
            <person name="Larsson T."/>
            <person name="Lv J."/>
            <person name="Arendt D."/>
            <person name="Savage R."/>
            <person name="Osoegawa K."/>
            <person name="de Jong P."/>
            <person name="Lindberg D.R."/>
            <person name="Seaver E.C."/>
            <person name="Weisblat D.A."/>
            <person name="Putnam N.H."/>
            <person name="Grigoriev I.V."/>
            <person name="Rokhsar D.S."/>
        </authorList>
    </citation>
    <scope>NUCLEOTIDE SEQUENCE</scope>
    <source>
        <strain evidence="8">I ESC-2004</strain>
    </source>
</reference>
<dbReference type="EMBL" id="KB303857">
    <property type="protein sequence ID" value="ELU02670.1"/>
    <property type="molecule type" value="Genomic_DNA"/>
</dbReference>
<dbReference type="AlphaFoldDB" id="R7U8G3"/>
<accession>R7U8G3</accession>
<dbReference type="Pfam" id="PF00481">
    <property type="entry name" value="PP2C"/>
    <property type="match status" value="1"/>
</dbReference>
<dbReference type="CDD" id="cd00143">
    <property type="entry name" value="PP2Cc"/>
    <property type="match status" value="1"/>
</dbReference>
<name>R7U8G3_CAPTE</name>
<dbReference type="PROSITE" id="PS51746">
    <property type="entry name" value="PPM_2"/>
    <property type="match status" value="1"/>
</dbReference>
<dbReference type="GO" id="GO:0005739">
    <property type="term" value="C:mitochondrion"/>
    <property type="evidence" value="ECO:0007669"/>
    <property type="project" value="TreeGrafter"/>
</dbReference>
<dbReference type="STRING" id="283909.R7U8G3"/>
<evidence type="ECO:0000256" key="2">
    <source>
        <dbReference type="ARBA" id="ARBA00022801"/>
    </source>
</evidence>
<keyword evidence="8" id="KW-1185">Reference proteome</keyword>
<dbReference type="InterPro" id="IPR036457">
    <property type="entry name" value="PPM-type-like_dom_sf"/>
</dbReference>
<feature type="domain" description="PPM-type phosphatase" evidence="5">
    <location>
        <begin position="69"/>
        <end position="470"/>
    </location>
</feature>
<keyword evidence="1" id="KW-0479">Metal-binding</keyword>
<evidence type="ECO:0000313" key="6">
    <source>
        <dbReference type="EMBL" id="ELU02670.1"/>
    </source>
</evidence>
<evidence type="ECO:0000256" key="1">
    <source>
        <dbReference type="ARBA" id="ARBA00022723"/>
    </source>
</evidence>
<organism evidence="6">
    <name type="scientific">Capitella teleta</name>
    <name type="common">Polychaete worm</name>
    <dbReference type="NCBI Taxonomy" id="283909"/>
    <lineage>
        <taxon>Eukaryota</taxon>
        <taxon>Metazoa</taxon>
        <taxon>Spiralia</taxon>
        <taxon>Lophotrochozoa</taxon>
        <taxon>Annelida</taxon>
        <taxon>Polychaeta</taxon>
        <taxon>Sedentaria</taxon>
        <taxon>Scolecida</taxon>
        <taxon>Capitellidae</taxon>
        <taxon>Capitella</taxon>
    </lineage>
</organism>
<dbReference type="SUPFAM" id="SSF81606">
    <property type="entry name" value="PP2C-like"/>
    <property type="match status" value="1"/>
</dbReference>
<dbReference type="HOGENOM" id="CLU_021928_0_0_1"/>
<reference evidence="7" key="3">
    <citation type="submission" date="2015-06" db="UniProtKB">
        <authorList>
            <consortium name="EnsemblMetazoa"/>
        </authorList>
    </citation>
    <scope>IDENTIFICATION</scope>
</reference>
<dbReference type="SMART" id="SM00332">
    <property type="entry name" value="PP2Cc"/>
    <property type="match status" value="1"/>
</dbReference>
<keyword evidence="3 4" id="KW-0904">Protein phosphatase</keyword>
<dbReference type="OMA" id="GEQAMAP"/>
<dbReference type="Gene3D" id="3.60.40.10">
    <property type="entry name" value="PPM-type phosphatase domain"/>
    <property type="match status" value="1"/>
</dbReference>
<evidence type="ECO:0000256" key="3">
    <source>
        <dbReference type="ARBA" id="ARBA00022912"/>
    </source>
</evidence>
<evidence type="ECO:0000313" key="8">
    <source>
        <dbReference type="Proteomes" id="UP000014760"/>
    </source>
</evidence>
<gene>
    <name evidence="6" type="ORF">CAPTEDRAFT_174406</name>
</gene>
<dbReference type="EnsemblMetazoa" id="CapteT174406">
    <property type="protein sequence ID" value="CapteP174406"/>
    <property type="gene ID" value="CapteG174406"/>
</dbReference>
<dbReference type="GO" id="GO:0004741">
    <property type="term" value="F:[pyruvate dehydrogenase (acetyl-transferring)]-phosphatase activity"/>
    <property type="evidence" value="ECO:0007669"/>
    <property type="project" value="TreeGrafter"/>
</dbReference>
<dbReference type="FunCoup" id="R7U8G3">
    <property type="interactions" value="2208"/>
</dbReference>
<reference evidence="6 8" key="2">
    <citation type="journal article" date="2013" name="Nature">
        <title>Insights into bilaterian evolution from three spiralian genomes.</title>
        <authorList>
            <person name="Simakov O."/>
            <person name="Marletaz F."/>
            <person name="Cho S.J."/>
            <person name="Edsinger-Gonzales E."/>
            <person name="Havlak P."/>
            <person name="Hellsten U."/>
            <person name="Kuo D.H."/>
            <person name="Larsson T."/>
            <person name="Lv J."/>
            <person name="Arendt D."/>
            <person name="Savage R."/>
            <person name="Osoegawa K."/>
            <person name="de Jong P."/>
            <person name="Grimwood J."/>
            <person name="Chapman J.A."/>
            <person name="Shapiro H."/>
            <person name="Aerts A."/>
            <person name="Otillar R.P."/>
            <person name="Terry A.Y."/>
            <person name="Boore J.L."/>
            <person name="Grigoriev I.V."/>
            <person name="Lindberg D.R."/>
            <person name="Seaver E.C."/>
            <person name="Weisblat D.A."/>
            <person name="Putnam N.H."/>
            <person name="Rokhsar D.S."/>
        </authorList>
    </citation>
    <scope>NUCLEOTIDE SEQUENCE</scope>
    <source>
        <strain evidence="6 8">I ESC-2004</strain>
    </source>
</reference>
<comment type="similarity">
    <text evidence="4">Belongs to the PP2C family.</text>
</comment>
<proteinExistence type="inferred from homology"/>
<dbReference type="InterPro" id="IPR000222">
    <property type="entry name" value="PP2C_BS"/>
</dbReference>
<dbReference type="PANTHER" id="PTHR13832">
    <property type="entry name" value="PROTEIN PHOSPHATASE 2C"/>
    <property type="match status" value="1"/>
</dbReference>
<dbReference type="GO" id="GO:0046872">
    <property type="term" value="F:metal ion binding"/>
    <property type="evidence" value="ECO:0007669"/>
    <property type="project" value="UniProtKB-KW"/>
</dbReference>
<evidence type="ECO:0000256" key="4">
    <source>
        <dbReference type="RuleBase" id="RU003465"/>
    </source>
</evidence>
<dbReference type="InterPro" id="IPR001932">
    <property type="entry name" value="PPM-type_phosphatase-like_dom"/>
</dbReference>
<dbReference type="Proteomes" id="UP000014760">
    <property type="component" value="Unassembled WGS sequence"/>
</dbReference>
<protein>
    <recommendedName>
        <fullName evidence="5">PPM-type phosphatase domain-containing protein</fullName>
    </recommendedName>
</protein>
<keyword evidence="2 4" id="KW-0378">Hydrolase</keyword>
<dbReference type="EMBL" id="AMQN01001590">
    <property type="status" value="NOT_ANNOTATED_CDS"/>
    <property type="molecule type" value="Genomic_DNA"/>
</dbReference>